<accession>A0A166BSK3</accession>
<dbReference type="AlphaFoldDB" id="A0A166BSK3"/>
<evidence type="ECO:0000256" key="1">
    <source>
        <dbReference type="ARBA" id="ARBA00001924"/>
    </source>
</evidence>
<dbReference type="FunFam" id="3.90.420.10:FF:000002">
    <property type="entry name" value="sulfite oxidase, mitochondrial"/>
    <property type="match status" value="1"/>
</dbReference>
<proteinExistence type="predicted"/>
<feature type="region of interest" description="Disordered" evidence="5">
    <location>
        <begin position="1"/>
        <end position="23"/>
    </location>
</feature>
<feature type="domain" description="Moybdenum cofactor oxidoreductase dimerisation" evidence="7">
    <location>
        <begin position="363"/>
        <end position="484"/>
    </location>
</feature>
<name>A0A166BSK3_9AGAM</name>
<dbReference type="GO" id="GO:0006790">
    <property type="term" value="P:sulfur compound metabolic process"/>
    <property type="evidence" value="ECO:0007669"/>
    <property type="project" value="TreeGrafter"/>
</dbReference>
<evidence type="ECO:0000256" key="2">
    <source>
        <dbReference type="ARBA" id="ARBA00022505"/>
    </source>
</evidence>
<sequence length="538" mass="61220">MHPTQEDPAHEPRTDPNQRPDRTVALAPGAEVPKDVYFAEEHPGWHGYIEWEDYPEKRAKAEAILRNYDFPPPPEFQLVPLPKTNPILEGVRWKQYHYALGPTLENIPDESWEIVLAEKSADMIHVLQFPYNGEPPRDRLVDTPITTNEDHFVRNHGGIPTIAEDEYFFDVGGLVNKPQRITLAQLQDESIFPRQSNVVSIQCSGTRRIEQILEYPGDGDELINAPWGEGAIGTARWTGVSLKKVLKYCGGLREGATDIEFIGADTYFKKSQLYNYAVSVPYRKVRSHEVLLAWEMNGKPLPKIHGAPLRTVAFGYIGARSCKWVYKINALAAPSRGPVQMKEYLYYTPQIGKQNATYSSGFSIQDMPVSSAIMAPVDKDQIIHSGNIKLKGWAYSGGGHWPVRVEVSGDGGSVWYEVPHENMSEKYFWAWRLWSFELPVDAEGWLELCVRCWDNSCNTQPTYVRSAWNWDLHVTSSCHRIKVYSINSTRPATARKLAIFKERGVSMVPITQPAEWDLEDDETYDREMASRHGRDPLE</sequence>
<comment type="cofactor">
    <cofactor evidence="1">
        <name>Mo-molybdopterin</name>
        <dbReference type="ChEBI" id="CHEBI:71302"/>
    </cofactor>
</comment>
<dbReference type="Gene3D" id="3.90.420.10">
    <property type="entry name" value="Oxidoreductase, molybdopterin-binding domain"/>
    <property type="match status" value="1"/>
</dbReference>
<dbReference type="InterPro" id="IPR000572">
    <property type="entry name" value="OxRdtase_Mopterin-bd_dom"/>
</dbReference>
<dbReference type="Pfam" id="PF03404">
    <property type="entry name" value="Mo-co_dimer"/>
    <property type="match status" value="1"/>
</dbReference>
<evidence type="ECO:0000256" key="3">
    <source>
        <dbReference type="ARBA" id="ARBA00022723"/>
    </source>
</evidence>
<reference evidence="8 9" key="1">
    <citation type="journal article" date="2016" name="Mol. Biol. Evol.">
        <title>Comparative Genomics of Early-Diverging Mushroom-Forming Fungi Provides Insights into the Origins of Lignocellulose Decay Capabilities.</title>
        <authorList>
            <person name="Nagy L.G."/>
            <person name="Riley R."/>
            <person name="Tritt A."/>
            <person name="Adam C."/>
            <person name="Daum C."/>
            <person name="Floudas D."/>
            <person name="Sun H."/>
            <person name="Yadav J.S."/>
            <person name="Pangilinan J."/>
            <person name="Larsson K.H."/>
            <person name="Matsuura K."/>
            <person name="Barry K."/>
            <person name="Labutti K."/>
            <person name="Kuo R."/>
            <person name="Ohm R.A."/>
            <person name="Bhattacharya S.S."/>
            <person name="Shirouzu T."/>
            <person name="Yoshinaga Y."/>
            <person name="Martin F.M."/>
            <person name="Grigoriev I.V."/>
            <person name="Hibbett D.S."/>
        </authorList>
    </citation>
    <scope>NUCLEOTIDE SEQUENCE [LARGE SCALE GENOMIC DNA]</scope>
    <source>
        <strain evidence="8 9">CBS 109695</strain>
    </source>
</reference>
<dbReference type="PRINTS" id="PR00407">
    <property type="entry name" value="EUMOPTERIN"/>
</dbReference>
<keyword evidence="3" id="KW-0479">Metal-binding</keyword>
<dbReference type="Proteomes" id="UP000076532">
    <property type="component" value="Unassembled WGS sequence"/>
</dbReference>
<dbReference type="Pfam" id="PF00174">
    <property type="entry name" value="Oxidored_molyb"/>
    <property type="match status" value="1"/>
</dbReference>
<evidence type="ECO:0000256" key="5">
    <source>
        <dbReference type="SAM" id="MobiDB-lite"/>
    </source>
</evidence>
<dbReference type="InterPro" id="IPR008335">
    <property type="entry name" value="Mopterin_OxRdtase_euk"/>
</dbReference>
<keyword evidence="4" id="KW-0560">Oxidoreductase</keyword>
<evidence type="ECO:0000256" key="4">
    <source>
        <dbReference type="ARBA" id="ARBA00023002"/>
    </source>
</evidence>
<dbReference type="GO" id="GO:0008482">
    <property type="term" value="F:sulfite oxidase activity"/>
    <property type="evidence" value="ECO:0007669"/>
    <property type="project" value="TreeGrafter"/>
</dbReference>
<evidence type="ECO:0000313" key="8">
    <source>
        <dbReference type="EMBL" id="KZP12932.1"/>
    </source>
</evidence>
<dbReference type="STRING" id="436010.A0A166BSK3"/>
<dbReference type="SUPFAM" id="SSF56524">
    <property type="entry name" value="Oxidoreductase molybdopterin-binding domain"/>
    <property type="match status" value="1"/>
</dbReference>
<dbReference type="PANTHER" id="PTHR19372">
    <property type="entry name" value="SULFITE REDUCTASE"/>
    <property type="match status" value="1"/>
</dbReference>
<dbReference type="PANTHER" id="PTHR19372:SF6">
    <property type="entry name" value="SULFITE OXIDASE"/>
    <property type="match status" value="1"/>
</dbReference>
<feature type="domain" description="Oxidoreductase molybdopterin-binding" evidence="6">
    <location>
        <begin position="156"/>
        <end position="337"/>
    </location>
</feature>
<dbReference type="Gene3D" id="2.60.40.650">
    <property type="match status" value="1"/>
</dbReference>
<evidence type="ECO:0000259" key="7">
    <source>
        <dbReference type="Pfam" id="PF03404"/>
    </source>
</evidence>
<feature type="compositionally biased region" description="Basic and acidic residues" evidence="5">
    <location>
        <begin position="1"/>
        <end position="22"/>
    </location>
</feature>
<organism evidence="8 9">
    <name type="scientific">Athelia psychrophila</name>
    <dbReference type="NCBI Taxonomy" id="1759441"/>
    <lineage>
        <taxon>Eukaryota</taxon>
        <taxon>Fungi</taxon>
        <taxon>Dikarya</taxon>
        <taxon>Basidiomycota</taxon>
        <taxon>Agaricomycotina</taxon>
        <taxon>Agaricomycetes</taxon>
        <taxon>Agaricomycetidae</taxon>
        <taxon>Atheliales</taxon>
        <taxon>Atheliaceae</taxon>
        <taxon>Athelia</taxon>
    </lineage>
</organism>
<dbReference type="EMBL" id="KV417640">
    <property type="protein sequence ID" value="KZP12932.1"/>
    <property type="molecule type" value="Genomic_DNA"/>
</dbReference>
<dbReference type="InterPro" id="IPR014756">
    <property type="entry name" value="Ig_E-set"/>
</dbReference>
<evidence type="ECO:0000313" key="9">
    <source>
        <dbReference type="Proteomes" id="UP000076532"/>
    </source>
</evidence>
<dbReference type="CDD" id="cd02110">
    <property type="entry name" value="SO_family_Moco_dimer"/>
    <property type="match status" value="1"/>
</dbReference>
<protein>
    <submittedName>
        <fullName evidence="8">Molybdopterin binding oxidoreductase</fullName>
    </submittedName>
</protein>
<keyword evidence="9" id="KW-1185">Reference proteome</keyword>
<gene>
    <name evidence="8" type="ORF">FIBSPDRAFT_798428</name>
</gene>
<dbReference type="GO" id="GO:0043546">
    <property type="term" value="F:molybdopterin cofactor binding"/>
    <property type="evidence" value="ECO:0007669"/>
    <property type="project" value="TreeGrafter"/>
</dbReference>
<dbReference type="OrthoDB" id="10051395at2759"/>
<dbReference type="GO" id="GO:0005739">
    <property type="term" value="C:mitochondrion"/>
    <property type="evidence" value="ECO:0007669"/>
    <property type="project" value="TreeGrafter"/>
</dbReference>
<dbReference type="GO" id="GO:0030151">
    <property type="term" value="F:molybdenum ion binding"/>
    <property type="evidence" value="ECO:0007669"/>
    <property type="project" value="InterPro"/>
</dbReference>
<evidence type="ECO:0000259" key="6">
    <source>
        <dbReference type="Pfam" id="PF00174"/>
    </source>
</evidence>
<dbReference type="InterPro" id="IPR036374">
    <property type="entry name" value="OxRdtase_Mopterin-bd_sf"/>
</dbReference>
<dbReference type="GO" id="GO:0020037">
    <property type="term" value="F:heme binding"/>
    <property type="evidence" value="ECO:0007669"/>
    <property type="project" value="TreeGrafter"/>
</dbReference>
<dbReference type="SUPFAM" id="SSF81296">
    <property type="entry name" value="E set domains"/>
    <property type="match status" value="1"/>
</dbReference>
<keyword evidence="2" id="KW-0500">Molybdenum</keyword>
<dbReference type="InterPro" id="IPR005066">
    <property type="entry name" value="MoCF_OxRdtse_dimer"/>
</dbReference>